<dbReference type="Proteomes" id="UP001153678">
    <property type="component" value="Unassembled WGS sequence"/>
</dbReference>
<dbReference type="AlphaFoldDB" id="A0A9W4T202"/>
<dbReference type="EMBL" id="CAMKVN010006095">
    <property type="protein sequence ID" value="CAI2189860.1"/>
    <property type="molecule type" value="Genomic_DNA"/>
</dbReference>
<proteinExistence type="predicted"/>
<keyword evidence="3" id="KW-1185">Reference proteome</keyword>
<accession>A0A9W4T202</accession>
<name>A0A9W4T202_9GLOM</name>
<evidence type="ECO:0000313" key="2">
    <source>
        <dbReference type="EMBL" id="CAI2189860.1"/>
    </source>
</evidence>
<feature type="non-terminal residue" evidence="2">
    <location>
        <position position="1"/>
    </location>
</feature>
<gene>
    <name evidence="2" type="ORF">FWILDA_LOCUS14289</name>
</gene>
<organism evidence="2 3">
    <name type="scientific">Funneliformis geosporum</name>
    <dbReference type="NCBI Taxonomy" id="1117311"/>
    <lineage>
        <taxon>Eukaryota</taxon>
        <taxon>Fungi</taxon>
        <taxon>Fungi incertae sedis</taxon>
        <taxon>Mucoromycota</taxon>
        <taxon>Glomeromycotina</taxon>
        <taxon>Glomeromycetes</taxon>
        <taxon>Glomerales</taxon>
        <taxon>Glomeraceae</taxon>
        <taxon>Funneliformis</taxon>
    </lineage>
</organism>
<comment type="caution">
    <text evidence="2">The sequence shown here is derived from an EMBL/GenBank/DDBJ whole genome shotgun (WGS) entry which is preliminary data.</text>
</comment>
<evidence type="ECO:0000256" key="1">
    <source>
        <dbReference type="SAM" id="MobiDB-lite"/>
    </source>
</evidence>
<sequence>GFKPIDKLIQEIRLEFPYPSHNLNWILYDEFMGSRLIIQGQTVALKCLNNSQDLSSDYLNETHMGLFSQPQFLHCFGITQYPITGEFMIMLQYALFEDLRLRNHRKYNEYIDKLYFVIGDVRLCGSANRSIRKKEICSGMRPYAGTAHDMNMAKDICKGKRPPVSPVLSGTPSFYSELMKILDYWILQIKRRTQTAKSRAELRGSSNNLLKPSQIYSSLISKSSKDTLSSKTSQKIDNNSTNSYNTSKKFQDGSNSNSIS</sequence>
<feature type="compositionally biased region" description="Low complexity" evidence="1">
    <location>
        <begin position="222"/>
        <end position="247"/>
    </location>
</feature>
<reference evidence="2" key="1">
    <citation type="submission" date="2022-08" db="EMBL/GenBank/DDBJ databases">
        <authorList>
            <person name="Kallberg Y."/>
            <person name="Tangrot J."/>
            <person name="Rosling A."/>
        </authorList>
    </citation>
    <scope>NUCLEOTIDE SEQUENCE</scope>
    <source>
        <strain evidence="2">Wild A</strain>
    </source>
</reference>
<protein>
    <submittedName>
        <fullName evidence="2">19693_t:CDS:1</fullName>
    </submittedName>
</protein>
<dbReference type="OrthoDB" id="6718656at2759"/>
<feature type="region of interest" description="Disordered" evidence="1">
    <location>
        <begin position="222"/>
        <end position="260"/>
    </location>
</feature>
<evidence type="ECO:0000313" key="3">
    <source>
        <dbReference type="Proteomes" id="UP001153678"/>
    </source>
</evidence>